<feature type="transmembrane region" description="Helical" evidence="1">
    <location>
        <begin position="222"/>
        <end position="252"/>
    </location>
</feature>
<sequence>MITFFQTSFKILRLLLLVFSLHWLFVSVQELFILAEWKSWTIWFLIFFFLCIIAWRKHLYSFLMKHKFAIMAAVIIVQLLMLGAAEQLIRRDAGVVFSGAFKTITENQISSYLTRNPNNLPLFLYERFFYSAFGFYGLWVMQLLNMVYTDLTAWILYKGMKRHFDQAAADAVFSFYLLLIGFSPYFYSMYTDILPLPLIALQIFLALDIFKTREGLRLKKQSVYLGLLSALAVLVRPTTFILVLAFLLILFFKNQWKKFAVILSCIGLAFGLSYGAVKIAINHQKVVPLVKGEGLAKGPLLFIDLGLTDTGHNQEDMKRGLLQYVDPKKRNDYNNGMFKTENVIKDIQRRWKHYTWYTFLGHLYQKQSLTVAEGTLGWSYQDLENEKTPIISPLYKYTKHNRLAQFIRTYFLSIDKKEYQYYAYSKQVVWIVMALGLVAVFFYYKASDPMHFLSLAVFGGLLFLLIFEGGKTRYLIQFLPQILILSALGLTQYRQGRRGLP</sequence>
<evidence type="ECO:0000259" key="2">
    <source>
        <dbReference type="Pfam" id="PF13231"/>
    </source>
</evidence>
<keyword evidence="1" id="KW-0812">Transmembrane</keyword>
<dbReference type="Pfam" id="PF13231">
    <property type="entry name" value="PMT_2"/>
    <property type="match status" value="1"/>
</dbReference>
<feature type="transmembrane region" description="Helical" evidence="1">
    <location>
        <begin position="168"/>
        <end position="187"/>
    </location>
</feature>
<dbReference type="EMBL" id="AEUW02000001">
    <property type="protein sequence ID" value="EHJ53361.1"/>
    <property type="molecule type" value="Genomic_DNA"/>
</dbReference>
<feature type="transmembrane region" description="Helical" evidence="1">
    <location>
        <begin position="12"/>
        <end position="34"/>
    </location>
</feature>
<feature type="transmembrane region" description="Helical" evidence="1">
    <location>
        <begin position="258"/>
        <end position="277"/>
    </location>
</feature>
<feature type="transmembrane region" description="Helical" evidence="1">
    <location>
        <begin position="128"/>
        <end position="148"/>
    </location>
</feature>
<reference evidence="3 4" key="1">
    <citation type="journal article" date="2014" name="Int. J. Syst. Evol. Microbiol.">
        <title>Phylogenomics and the dynamic genome evolution of the genus Streptococcus.</title>
        <authorList>
            <consortium name="The Broad Institute Genome Sequencing Platform"/>
            <person name="Richards V.P."/>
            <person name="Palmer S.R."/>
            <person name="Pavinski Bitar P.D."/>
            <person name="Qin X."/>
            <person name="Weinstock G.M."/>
            <person name="Highlander S.K."/>
            <person name="Town C.D."/>
            <person name="Burne R.A."/>
            <person name="Stanhope M.J."/>
        </authorList>
    </citation>
    <scope>NUCLEOTIDE SEQUENCE [LARGE SCALE GENOMIC DNA]</scope>
    <source>
        <strain evidence="3 4">NCTC 11558</strain>
    </source>
</reference>
<organism evidence="3 4">
    <name type="scientific">Streptococcus macacae NCTC 11558</name>
    <dbReference type="NCBI Taxonomy" id="764298"/>
    <lineage>
        <taxon>Bacteria</taxon>
        <taxon>Bacillati</taxon>
        <taxon>Bacillota</taxon>
        <taxon>Bacilli</taxon>
        <taxon>Lactobacillales</taxon>
        <taxon>Streptococcaceae</taxon>
        <taxon>Streptococcus</taxon>
    </lineage>
</organism>
<dbReference type="InterPro" id="IPR038731">
    <property type="entry name" value="RgtA/B/C-like"/>
</dbReference>
<comment type="caution">
    <text evidence="3">The sequence shown here is derived from an EMBL/GenBank/DDBJ whole genome shotgun (WGS) entry which is preliminary data.</text>
</comment>
<feature type="transmembrane region" description="Helical" evidence="1">
    <location>
        <begin position="450"/>
        <end position="467"/>
    </location>
</feature>
<keyword evidence="1" id="KW-1133">Transmembrane helix</keyword>
<dbReference type="eggNOG" id="ENOG50338EM">
    <property type="taxonomic scope" value="Bacteria"/>
</dbReference>
<proteinExistence type="predicted"/>
<dbReference type="OrthoDB" id="5695313at2"/>
<keyword evidence="4" id="KW-1185">Reference proteome</keyword>
<evidence type="ECO:0000313" key="3">
    <source>
        <dbReference type="EMBL" id="EHJ53361.1"/>
    </source>
</evidence>
<feature type="transmembrane region" description="Helical" evidence="1">
    <location>
        <begin position="474"/>
        <end position="493"/>
    </location>
</feature>
<dbReference type="STRING" id="764298.STRMA_0976"/>
<feature type="transmembrane region" description="Helical" evidence="1">
    <location>
        <begin position="68"/>
        <end position="89"/>
    </location>
</feature>
<keyword evidence="1" id="KW-0472">Membrane</keyword>
<dbReference type="AlphaFoldDB" id="G5JWK4"/>
<name>G5JWK4_9STRE</name>
<feature type="transmembrane region" description="Helical" evidence="1">
    <location>
        <begin position="193"/>
        <end position="210"/>
    </location>
</feature>
<feature type="transmembrane region" description="Helical" evidence="1">
    <location>
        <begin position="40"/>
        <end position="56"/>
    </location>
</feature>
<accession>G5JWK4</accession>
<evidence type="ECO:0000313" key="4">
    <source>
        <dbReference type="Proteomes" id="UP000003573"/>
    </source>
</evidence>
<feature type="transmembrane region" description="Helical" evidence="1">
    <location>
        <begin position="427"/>
        <end position="444"/>
    </location>
</feature>
<protein>
    <submittedName>
        <fullName evidence="3">Membrane protein</fullName>
    </submittedName>
</protein>
<gene>
    <name evidence="3" type="ORF">STRMA_0976</name>
</gene>
<dbReference type="Proteomes" id="UP000003573">
    <property type="component" value="Unassembled WGS sequence"/>
</dbReference>
<evidence type="ECO:0000256" key="1">
    <source>
        <dbReference type="SAM" id="Phobius"/>
    </source>
</evidence>
<feature type="domain" description="Glycosyltransferase RgtA/B/C/D-like" evidence="2">
    <location>
        <begin position="127"/>
        <end position="272"/>
    </location>
</feature>
<dbReference type="RefSeq" id="WP_003082425.1">
    <property type="nucleotide sequence ID" value="NZ_AEUW02000001.1"/>
</dbReference>